<sequence>MNLNLESKLVLVTGGSKGIGLACAKAFLSEGARVAIVSRSRENLDTAQRYLKAEGFSVYTHPANLSEMNEAESMANMVEKNLGPIDILINCAGAAKRYPIQELNSQVWRDAMDAKFFTYTNATDAVGGRMVNRKQGAIVNIIGLGGKVASSLHLPGGAANAALMLVTVGLAQAYGREGVRVNAINPNTTTGERTNIKINLEANLRQISEAQVLAEHQAQIPMGRYANAEEIANVALFLASDKASYVTGAIIPMDGGLYPII</sequence>
<keyword evidence="3" id="KW-0753">Steroid metabolism</keyword>
<dbReference type="AlphaFoldDB" id="A0A2U3LPC9"/>
<dbReference type="InterPro" id="IPR036291">
    <property type="entry name" value="NAD(P)-bd_dom_sf"/>
</dbReference>
<dbReference type="PRINTS" id="PR00081">
    <property type="entry name" value="GDHRDH"/>
</dbReference>
<dbReference type="SUPFAM" id="SSF51735">
    <property type="entry name" value="NAD(P)-binding Rossmann-fold domains"/>
    <property type="match status" value="1"/>
</dbReference>
<comment type="similarity">
    <text evidence="1">Belongs to the short-chain dehydrogenases/reductases (SDR) family.</text>
</comment>
<evidence type="ECO:0000256" key="3">
    <source>
        <dbReference type="ARBA" id="ARBA00023221"/>
    </source>
</evidence>
<evidence type="ECO:0000256" key="1">
    <source>
        <dbReference type="ARBA" id="ARBA00006484"/>
    </source>
</evidence>
<dbReference type="InterPro" id="IPR050259">
    <property type="entry name" value="SDR"/>
</dbReference>
<protein>
    <submittedName>
        <fullName evidence="4">Uncharacterized protein</fullName>
    </submittedName>
</protein>
<accession>A0A2U3LPC9</accession>
<keyword evidence="3" id="KW-0443">Lipid metabolism</keyword>
<dbReference type="PANTHER" id="PTHR42879">
    <property type="entry name" value="3-OXOACYL-(ACYL-CARRIER-PROTEIN) REDUCTASE"/>
    <property type="match status" value="1"/>
</dbReference>
<evidence type="ECO:0000313" key="5">
    <source>
        <dbReference type="Proteomes" id="UP000238916"/>
    </source>
</evidence>
<evidence type="ECO:0000313" key="4">
    <source>
        <dbReference type="EMBL" id="SPF53674.1"/>
    </source>
</evidence>
<evidence type="ECO:0000256" key="2">
    <source>
        <dbReference type="ARBA" id="ARBA00023002"/>
    </source>
</evidence>
<dbReference type="InterPro" id="IPR002347">
    <property type="entry name" value="SDR_fam"/>
</dbReference>
<dbReference type="OrthoDB" id="9803333at2"/>
<dbReference type="GO" id="GO:0008206">
    <property type="term" value="P:bile acid metabolic process"/>
    <property type="evidence" value="ECO:0007669"/>
    <property type="project" value="UniProtKB-ARBA"/>
</dbReference>
<dbReference type="Gene3D" id="3.40.50.720">
    <property type="entry name" value="NAD(P)-binding Rossmann-like Domain"/>
    <property type="match status" value="1"/>
</dbReference>
<dbReference type="GO" id="GO:0016491">
    <property type="term" value="F:oxidoreductase activity"/>
    <property type="evidence" value="ECO:0007669"/>
    <property type="project" value="UniProtKB-KW"/>
</dbReference>
<dbReference type="Pfam" id="PF13561">
    <property type="entry name" value="adh_short_C2"/>
    <property type="match status" value="1"/>
</dbReference>
<organism evidence="4 5">
    <name type="scientific">Candidatus Desulfosporosinus infrequens</name>
    <dbReference type="NCBI Taxonomy" id="2043169"/>
    <lineage>
        <taxon>Bacteria</taxon>
        <taxon>Bacillati</taxon>
        <taxon>Bacillota</taxon>
        <taxon>Clostridia</taxon>
        <taxon>Eubacteriales</taxon>
        <taxon>Desulfitobacteriaceae</taxon>
        <taxon>Desulfosporosinus</taxon>
    </lineage>
</organism>
<dbReference type="Proteomes" id="UP000238916">
    <property type="component" value="Unassembled WGS sequence"/>
</dbReference>
<keyword evidence="2" id="KW-0560">Oxidoreductase</keyword>
<dbReference type="FunFam" id="3.40.50.720:FF:000084">
    <property type="entry name" value="Short-chain dehydrogenase reductase"/>
    <property type="match status" value="1"/>
</dbReference>
<reference evidence="5" key="1">
    <citation type="submission" date="2018-02" db="EMBL/GenBank/DDBJ databases">
        <authorList>
            <person name="Hausmann B."/>
        </authorList>
    </citation>
    <scope>NUCLEOTIDE SEQUENCE [LARGE SCALE GENOMIC DNA]</scope>
    <source>
        <strain evidence="5">Peat soil MAG SbF1</strain>
    </source>
</reference>
<gene>
    <name evidence="4" type="ORF">SBF1_690005</name>
</gene>
<dbReference type="EMBL" id="OMOF01000656">
    <property type="protein sequence ID" value="SPF53674.1"/>
    <property type="molecule type" value="Genomic_DNA"/>
</dbReference>
<proteinExistence type="inferred from homology"/>
<name>A0A2U3LPC9_9FIRM</name>